<accession>A0ABW5IN24</accession>
<reference evidence="3" key="1">
    <citation type="journal article" date="2019" name="Int. J. Syst. Evol. Microbiol.">
        <title>The Global Catalogue of Microorganisms (GCM) 10K type strain sequencing project: providing services to taxonomists for standard genome sequencing and annotation.</title>
        <authorList>
            <consortium name="The Broad Institute Genomics Platform"/>
            <consortium name="The Broad Institute Genome Sequencing Center for Infectious Disease"/>
            <person name="Wu L."/>
            <person name="Ma J."/>
        </authorList>
    </citation>
    <scope>NUCLEOTIDE SEQUENCE [LARGE SCALE GENOMIC DNA]</scope>
    <source>
        <strain evidence="3">KCTC 42498</strain>
    </source>
</reference>
<name>A0ABW5IN24_9BACT</name>
<dbReference type="InterPro" id="IPR025238">
    <property type="entry name" value="DUF4184"/>
</dbReference>
<organism evidence="2 3">
    <name type="scientific">Pontibacter locisalis</name>
    <dbReference type="NCBI Taxonomy" id="1719035"/>
    <lineage>
        <taxon>Bacteria</taxon>
        <taxon>Pseudomonadati</taxon>
        <taxon>Bacteroidota</taxon>
        <taxon>Cytophagia</taxon>
        <taxon>Cytophagales</taxon>
        <taxon>Hymenobacteraceae</taxon>
        <taxon>Pontibacter</taxon>
    </lineage>
</organism>
<dbReference type="RefSeq" id="WP_377506750.1">
    <property type="nucleotide sequence ID" value="NZ_JBHULU010000015.1"/>
</dbReference>
<dbReference type="Pfam" id="PF13803">
    <property type="entry name" value="DUF4184"/>
    <property type="match status" value="1"/>
</dbReference>
<feature type="transmembrane region" description="Helical" evidence="1">
    <location>
        <begin position="190"/>
        <end position="212"/>
    </location>
</feature>
<gene>
    <name evidence="2" type="ORF">ACFSRY_10745</name>
</gene>
<keyword evidence="3" id="KW-1185">Reference proteome</keyword>
<evidence type="ECO:0000313" key="2">
    <source>
        <dbReference type="EMBL" id="MFD2514345.1"/>
    </source>
</evidence>
<evidence type="ECO:0000256" key="1">
    <source>
        <dbReference type="SAM" id="Phobius"/>
    </source>
</evidence>
<keyword evidence="1" id="KW-0812">Transmembrane</keyword>
<dbReference type="Proteomes" id="UP001597544">
    <property type="component" value="Unassembled WGS sequence"/>
</dbReference>
<proteinExistence type="predicted"/>
<protein>
    <submittedName>
        <fullName evidence="2">DUF4184 family protein</fullName>
    </submittedName>
</protein>
<comment type="caution">
    <text evidence="2">The sequence shown here is derived from an EMBL/GenBank/DDBJ whole genome shotgun (WGS) entry which is preliminary data.</text>
</comment>
<sequence>MPFTFSHPAAVLPLRLLPQKWTSLTGLVIGSIIPDFEKFLKMEAGNTYSHTWHGLLWFNLPLGILLSFLFHGVVRDPLLENLPPVFKRKLLWARSFNWFSYFRRNSFVVLASLLIGSVSHLCWDSLTHQESLAIKLAPVLAETVKIGDYKIRLFKMLDLLSSVLGLLFIIYVILQFPATKSQIRPTNTFGIYWLLVLVTTFLIIICRILFGLDLTEPWSLLFTSISAGLIGIINASLLVKHISRLLS</sequence>
<evidence type="ECO:0000313" key="3">
    <source>
        <dbReference type="Proteomes" id="UP001597544"/>
    </source>
</evidence>
<feature type="transmembrane region" description="Helical" evidence="1">
    <location>
        <begin position="55"/>
        <end position="74"/>
    </location>
</feature>
<feature type="transmembrane region" description="Helical" evidence="1">
    <location>
        <begin position="159"/>
        <end position="178"/>
    </location>
</feature>
<keyword evidence="1" id="KW-1133">Transmembrane helix</keyword>
<feature type="transmembrane region" description="Helical" evidence="1">
    <location>
        <begin position="218"/>
        <end position="239"/>
    </location>
</feature>
<keyword evidence="1" id="KW-0472">Membrane</keyword>
<dbReference type="EMBL" id="JBHULU010000015">
    <property type="protein sequence ID" value="MFD2514345.1"/>
    <property type="molecule type" value="Genomic_DNA"/>
</dbReference>